<comment type="caution">
    <text evidence="2">The sequence shown here is derived from an EMBL/GenBank/DDBJ whole genome shotgun (WGS) entry which is preliminary data.</text>
</comment>
<evidence type="ECO:0000313" key="3">
    <source>
        <dbReference type="Proteomes" id="UP000305883"/>
    </source>
</evidence>
<feature type="region of interest" description="Disordered" evidence="1">
    <location>
        <begin position="77"/>
        <end position="105"/>
    </location>
</feature>
<name>A0A4T0W8H4_9PEZI</name>
<sequence length="105" mass="11871">MDPLDDNRAFIRIDMARLAVLDGAEIRQLLDRIVYLYRGMVLTPNTPSRAFPCKEIQKAFQCFAKRTHIGKIAVENRRLGPPRHGPCRRRNAENNGNRVAGGRGA</sequence>
<dbReference type="Proteomes" id="UP000305883">
    <property type="component" value="Unassembled WGS sequence"/>
</dbReference>
<organism evidence="2 3">
    <name type="scientific">Colletotrichum higginsianum</name>
    <dbReference type="NCBI Taxonomy" id="80884"/>
    <lineage>
        <taxon>Eukaryota</taxon>
        <taxon>Fungi</taxon>
        <taxon>Dikarya</taxon>
        <taxon>Ascomycota</taxon>
        <taxon>Pezizomycotina</taxon>
        <taxon>Sordariomycetes</taxon>
        <taxon>Hypocreomycetidae</taxon>
        <taxon>Glomerellales</taxon>
        <taxon>Glomerellaceae</taxon>
        <taxon>Colletotrichum</taxon>
        <taxon>Colletotrichum destructivum species complex</taxon>
    </lineage>
</organism>
<accession>A0A4T0W8H4</accession>
<dbReference type="Gene3D" id="3.90.180.10">
    <property type="entry name" value="Medium-chain alcohol dehydrogenases, catalytic domain"/>
    <property type="match status" value="1"/>
</dbReference>
<dbReference type="OrthoDB" id="329835at2759"/>
<reference evidence="2 3" key="1">
    <citation type="journal article" date="2019" name="Genome Biol. Evol.">
        <title>Genomic Plasticity Mediated by Transposable Elements in the Plant Pathogenic Fungus Colletotrichum higginsianum.</title>
        <authorList>
            <person name="Tsushima A."/>
            <person name="Gan P."/>
            <person name="Kumakura N."/>
            <person name="Narusaka M."/>
            <person name="Takano Y."/>
            <person name="Narusaka Y."/>
            <person name="Shirasu K."/>
        </authorList>
    </citation>
    <scope>NUCLEOTIDE SEQUENCE [LARGE SCALE GENOMIC DNA]</scope>
    <source>
        <strain evidence="2 3">MAFF305635-RFP</strain>
    </source>
</reference>
<proteinExistence type="predicted"/>
<dbReference type="EMBL" id="MWPZ01000003">
    <property type="protein sequence ID" value="TID01522.1"/>
    <property type="molecule type" value="Genomic_DNA"/>
</dbReference>
<gene>
    <name evidence="2" type="ORF">CH35J_004296</name>
</gene>
<protein>
    <submittedName>
        <fullName evidence="2">Uncharacterized protein</fullName>
    </submittedName>
</protein>
<evidence type="ECO:0000313" key="2">
    <source>
        <dbReference type="EMBL" id="TID01522.1"/>
    </source>
</evidence>
<dbReference type="AlphaFoldDB" id="A0A4T0W8H4"/>
<evidence type="ECO:0000256" key="1">
    <source>
        <dbReference type="SAM" id="MobiDB-lite"/>
    </source>
</evidence>